<feature type="transmembrane region" description="Helical" evidence="6">
    <location>
        <begin position="126"/>
        <end position="143"/>
    </location>
</feature>
<dbReference type="Gene3D" id="1.20.120.940">
    <property type="entry name" value="Putative aromatic acid exporter, C-terminal domain"/>
    <property type="match status" value="1"/>
</dbReference>
<dbReference type="InterPro" id="IPR010343">
    <property type="entry name" value="ArAE_1"/>
</dbReference>
<keyword evidence="5 6" id="KW-0472">Membrane</keyword>
<dbReference type="Pfam" id="PF06081">
    <property type="entry name" value="ArAE_1"/>
    <property type="match status" value="1"/>
</dbReference>
<keyword evidence="3 6" id="KW-0812">Transmembrane</keyword>
<evidence type="ECO:0000259" key="7">
    <source>
        <dbReference type="Pfam" id="PF11728"/>
    </source>
</evidence>
<protein>
    <submittedName>
        <fullName evidence="8">Aromatic acid exporter family protein</fullName>
    </submittedName>
</protein>
<evidence type="ECO:0000256" key="5">
    <source>
        <dbReference type="ARBA" id="ARBA00023136"/>
    </source>
</evidence>
<evidence type="ECO:0000256" key="1">
    <source>
        <dbReference type="ARBA" id="ARBA00004651"/>
    </source>
</evidence>
<feature type="transmembrane region" description="Helical" evidence="6">
    <location>
        <begin position="61"/>
        <end position="89"/>
    </location>
</feature>
<feature type="transmembrane region" description="Helical" evidence="6">
    <location>
        <begin position="101"/>
        <end position="120"/>
    </location>
</feature>
<dbReference type="InterPro" id="IPR052984">
    <property type="entry name" value="UPF0421"/>
</dbReference>
<keyword evidence="2" id="KW-1003">Cell membrane</keyword>
<dbReference type="RefSeq" id="WP_202766660.1">
    <property type="nucleotide sequence ID" value="NZ_JAESWA010000019.1"/>
</dbReference>
<dbReference type="PANTHER" id="PTHR40064:SF1">
    <property type="entry name" value="MEMBRANE PROTEIN"/>
    <property type="match status" value="1"/>
</dbReference>
<keyword evidence="4 6" id="KW-1133">Transmembrane helix</keyword>
<proteinExistence type="predicted"/>
<dbReference type="GO" id="GO:0005886">
    <property type="term" value="C:plasma membrane"/>
    <property type="evidence" value="ECO:0007669"/>
    <property type="project" value="UniProtKB-SubCell"/>
</dbReference>
<feature type="domain" description="Putative aromatic acid exporter C-terminal" evidence="7">
    <location>
        <begin position="147"/>
        <end position="312"/>
    </location>
</feature>
<gene>
    <name evidence="8" type="ORF">JK634_05615</name>
</gene>
<evidence type="ECO:0000313" key="9">
    <source>
        <dbReference type="Proteomes" id="UP000623681"/>
    </source>
</evidence>
<dbReference type="InterPro" id="IPR021062">
    <property type="entry name" value="ArAE_1_C"/>
</dbReference>
<evidence type="ECO:0000256" key="2">
    <source>
        <dbReference type="ARBA" id="ARBA00022475"/>
    </source>
</evidence>
<organism evidence="8 9">
    <name type="scientific">Clostridium paridis</name>
    <dbReference type="NCBI Taxonomy" id="2803863"/>
    <lineage>
        <taxon>Bacteria</taxon>
        <taxon>Bacillati</taxon>
        <taxon>Bacillota</taxon>
        <taxon>Clostridia</taxon>
        <taxon>Eubacteriales</taxon>
        <taxon>Clostridiaceae</taxon>
        <taxon>Clostridium</taxon>
    </lineage>
</organism>
<evidence type="ECO:0000256" key="3">
    <source>
        <dbReference type="ARBA" id="ARBA00022692"/>
    </source>
</evidence>
<sequence length="320" mass="36653">MKKFIGLRTLKTAVGATIAIVISEVLGLRYAVSAGVITVLSVQNTKKHSITLAFQRLGSTLLALLISAILFSIVGYNPVAFGLFLLIFIPVAVRFKMQDGIVVSSVLVTHLLVENSISLFWIKNELLLMAIGAGIAILLNTYMPRVEDKIKSDQEEIESFMKRILLSMAESLRNQSVSISEGELFSKLEDKLKEATERAYINLNNNILYEAKYYVKYMQMRTVQLQVLKYMRGHFTKFYIAYDQTELVASFTERVASALHEYNTAEELLLDLKEVFKICSKQELPKSREEFENRAMLFQYLNDFEHMLEIKRDFKRDIDN</sequence>
<evidence type="ECO:0000256" key="4">
    <source>
        <dbReference type="ARBA" id="ARBA00022989"/>
    </source>
</evidence>
<evidence type="ECO:0000313" key="8">
    <source>
        <dbReference type="EMBL" id="MBL4931274.1"/>
    </source>
</evidence>
<dbReference type="PANTHER" id="PTHR40064">
    <property type="entry name" value="MEMBRANE PROTEIN-RELATED"/>
    <property type="match status" value="1"/>
</dbReference>
<comment type="subcellular location">
    <subcellularLocation>
        <location evidence="1">Cell membrane</location>
        <topology evidence="1">Multi-pass membrane protein</topology>
    </subcellularLocation>
</comment>
<dbReference type="AlphaFoldDB" id="A0A937K3Y0"/>
<dbReference type="EMBL" id="JAESWA010000019">
    <property type="protein sequence ID" value="MBL4931274.1"/>
    <property type="molecule type" value="Genomic_DNA"/>
</dbReference>
<feature type="transmembrane region" description="Helical" evidence="6">
    <location>
        <begin position="12"/>
        <end position="41"/>
    </location>
</feature>
<evidence type="ECO:0000256" key="6">
    <source>
        <dbReference type="SAM" id="Phobius"/>
    </source>
</evidence>
<dbReference type="Proteomes" id="UP000623681">
    <property type="component" value="Unassembled WGS sequence"/>
</dbReference>
<dbReference type="InterPro" id="IPR038323">
    <property type="entry name" value="ArAE_1_C_sf"/>
</dbReference>
<comment type="caution">
    <text evidence="8">The sequence shown here is derived from an EMBL/GenBank/DDBJ whole genome shotgun (WGS) entry which is preliminary data.</text>
</comment>
<keyword evidence="9" id="KW-1185">Reference proteome</keyword>
<reference evidence="8" key="1">
    <citation type="submission" date="2021-01" db="EMBL/GenBank/DDBJ databases">
        <title>Genome public.</title>
        <authorList>
            <person name="Liu C."/>
            <person name="Sun Q."/>
        </authorList>
    </citation>
    <scope>NUCLEOTIDE SEQUENCE</scope>
    <source>
        <strain evidence="8">YIM B02565</strain>
    </source>
</reference>
<dbReference type="Pfam" id="PF11728">
    <property type="entry name" value="ArAE_1_C"/>
    <property type="match status" value="1"/>
</dbReference>
<accession>A0A937K3Y0</accession>
<name>A0A937K3Y0_9CLOT</name>